<dbReference type="PROSITE" id="PS51257">
    <property type="entry name" value="PROKAR_LIPOPROTEIN"/>
    <property type="match status" value="1"/>
</dbReference>
<evidence type="ECO:0000313" key="1">
    <source>
        <dbReference type="EMBL" id="TXB65267.1"/>
    </source>
</evidence>
<accession>A0A5C6RT12</accession>
<name>A0A5C6RT12_9FLAO</name>
<sequence>MKHKIYLFFISILLTSVVSCRFFEPKYENIIIGSYCGMCYNHCSIMIMVKNNSNKIDTSDFFFQTKNYNYFENNEGVNQSIIPQKELIGLINLLPDNLNKYPEKIGCPDCVDQCGILIKFSNKIIYLDPEDHPKEFDQFEEKLNKIVNQLRSDFY</sequence>
<organism evidence="1 2">
    <name type="scientific">Vicingus serpentipes</name>
    <dbReference type="NCBI Taxonomy" id="1926625"/>
    <lineage>
        <taxon>Bacteria</taxon>
        <taxon>Pseudomonadati</taxon>
        <taxon>Bacteroidota</taxon>
        <taxon>Flavobacteriia</taxon>
        <taxon>Flavobacteriales</taxon>
        <taxon>Vicingaceae</taxon>
        <taxon>Vicingus</taxon>
    </lineage>
</organism>
<gene>
    <name evidence="1" type="ORF">FRY74_07545</name>
</gene>
<dbReference type="EMBL" id="VOOS01000003">
    <property type="protein sequence ID" value="TXB65267.1"/>
    <property type="molecule type" value="Genomic_DNA"/>
</dbReference>
<dbReference type="Proteomes" id="UP000321721">
    <property type="component" value="Unassembled WGS sequence"/>
</dbReference>
<dbReference type="OrthoDB" id="5522116at2"/>
<reference evidence="1 2" key="1">
    <citation type="submission" date="2019-08" db="EMBL/GenBank/DDBJ databases">
        <title>Genome of Vicingus serpentipes NCIMB 15042.</title>
        <authorList>
            <person name="Bowman J.P."/>
        </authorList>
    </citation>
    <scope>NUCLEOTIDE SEQUENCE [LARGE SCALE GENOMIC DNA]</scope>
    <source>
        <strain evidence="1 2">NCIMB 15042</strain>
    </source>
</reference>
<dbReference type="AlphaFoldDB" id="A0A5C6RT12"/>
<dbReference type="RefSeq" id="WP_147100152.1">
    <property type="nucleotide sequence ID" value="NZ_VOOS01000003.1"/>
</dbReference>
<keyword evidence="2" id="KW-1185">Reference proteome</keyword>
<protein>
    <submittedName>
        <fullName evidence="1">Uncharacterized protein</fullName>
    </submittedName>
</protein>
<evidence type="ECO:0000313" key="2">
    <source>
        <dbReference type="Proteomes" id="UP000321721"/>
    </source>
</evidence>
<comment type="caution">
    <text evidence="1">The sequence shown here is derived from an EMBL/GenBank/DDBJ whole genome shotgun (WGS) entry which is preliminary data.</text>
</comment>
<proteinExistence type="predicted"/>